<evidence type="ECO:0000256" key="1">
    <source>
        <dbReference type="SAM" id="MobiDB-lite"/>
    </source>
</evidence>
<dbReference type="Pfam" id="PF02288">
    <property type="entry name" value="Dehydratase_MU"/>
    <property type="match status" value="1"/>
</dbReference>
<evidence type="ECO:0000313" key="3">
    <source>
        <dbReference type="Proteomes" id="UP000664601"/>
    </source>
</evidence>
<accession>A0ABS3LH84</accession>
<dbReference type="EMBL" id="JAFREM010000033">
    <property type="protein sequence ID" value="MBO1308403.1"/>
    <property type="molecule type" value="Genomic_DNA"/>
</dbReference>
<dbReference type="InterPro" id="IPR003208">
    <property type="entry name" value="Dehydtase/Dehydtase_re"/>
</dbReference>
<dbReference type="RefSeq" id="WP_207675398.1">
    <property type="nucleotide sequence ID" value="NZ_JAFREM010000033.1"/>
</dbReference>
<dbReference type="SUPFAM" id="SSF52968">
    <property type="entry name" value="B12-dependent dehydatase associated subunit"/>
    <property type="match status" value="1"/>
</dbReference>
<proteinExistence type="predicted"/>
<feature type="compositionally biased region" description="Polar residues" evidence="1">
    <location>
        <begin position="27"/>
        <end position="36"/>
    </location>
</feature>
<evidence type="ECO:0000313" key="2">
    <source>
        <dbReference type="EMBL" id="MBO1308403.1"/>
    </source>
</evidence>
<dbReference type="Gene3D" id="3.40.50.10150">
    <property type="entry name" value="B12-dependent dehydatase associated subunit"/>
    <property type="match status" value="1"/>
</dbReference>
<gene>
    <name evidence="2" type="ORF">JZO70_19665</name>
</gene>
<dbReference type="InterPro" id="IPR010254">
    <property type="entry name" value="B12-dep_deHydtase_bsu"/>
</dbReference>
<dbReference type="PIRSF" id="PIRSF018506">
    <property type="entry name" value="Prpndl_dhdrts_md"/>
    <property type="match status" value="1"/>
</dbReference>
<protein>
    <submittedName>
        <fullName evidence="2">Propanediol/glycerol family dehydratase medium subunit</fullName>
    </submittedName>
</protein>
<organism evidence="2 3">
    <name type="scientific">Candidatus Enterococcus moelleringii</name>
    <dbReference type="NCBI Taxonomy" id="2815325"/>
    <lineage>
        <taxon>Bacteria</taxon>
        <taxon>Bacillati</taxon>
        <taxon>Bacillota</taxon>
        <taxon>Bacilli</taxon>
        <taxon>Lactobacillales</taxon>
        <taxon>Enterococcaceae</taxon>
        <taxon>Enterococcus</taxon>
    </lineage>
</organism>
<keyword evidence="3" id="KW-1185">Reference proteome</keyword>
<reference evidence="2 3" key="1">
    <citation type="submission" date="2021-03" db="EMBL/GenBank/DDBJ databases">
        <title>Enterococcal diversity collection.</title>
        <authorList>
            <person name="Gilmore M.S."/>
            <person name="Schwartzman J."/>
            <person name="Van Tyne D."/>
            <person name="Martin M."/>
            <person name="Earl A.M."/>
            <person name="Manson A.L."/>
            <person name="Straub T."/>
            <person name="Salamzade R."/>
            <person name="Saavedra J."/>
            <person name="Lebreton F."/>
            <person name="Prichula J."/>
            <person name="Schaufler K."/>
            <person name="Gaca A."/>
            <person name="Sgardioli B."/>
            <person name="Wagenaar J."/>
            <person name="Strong T."/>
        </authorList>
    </citation>
    <scope>NUCLEOTIDE SEQUENCE [LARGE SCALE GENOMIC DNA]</scope>
    <source>
        <strain evidence="2 3">669A</strain>
    </source>
</reference>
<sequence length="227" mass="24399">MAELNEQLLRSVIAEVLKEMQQEGSDKQVSFKSADTSAPSQPEQAASADWFQSVGVAKPGTSSDEVVIAVAPAFAEHQTTNIVGVPHKDIIRQIIAGIEEEGLKARVIKVYRTADVAFAAVEGDGLSGSGVCVSLQSKGTSIIHQKDLQPLSNLELFPQAPLIDLDTYRAMGKNAAKYAKGESPSPVPMMNDQMARPKYQALSALLHIKETKHVVIGKPAEEIAIRL</sequence>
<dbReference type="InterPro" id="IPR025541">
    <property type="entry name" value="Ppandiol/glycerol_DHydtase_msu"/>
</dbReference>
<name>A0ABS3LH84_9ENTE</name>
<feature type="region of interest" description="Disordered" evidence="1">
    <location>
        <begin position="25"/>
        <end position="45"/>
    </location>
</feature>
<dbReference type="Proteomes" id="UP000664601">
    <property type="component" value="Unassembled WGS sequence"/>
</dbReference>
<dbReference type="NCBIfam" id="NF011616">
    <property type="entry name" value="PRK15042.1"/>
    <property type="match status" value="1"/>
</dbReference>
<comment type="caution">
    <text evidence="2">The sequence shown here is derived from an EMBL/GenBank/DDBJ whole genome shotgun (WGS) entry which is preliminary data.</text>
</comment>